<dbReference type="Pfam" id="PF00106">
    <property type="entry name" value="adh_short"/>
    <property type="match status" value="1"/>
</dbReference>
<name>A0A7C3Z2B4_UNCW3</name>
<dbReference type="InterPro" id="IPR036291">
    <property type="entry name" value="NAD(P)-bd_dom_sf"/>
</dbReference>
<evidence type="ECO:0000313" key="4">
    <source>
        <dbReference type="EMBL" id="HGE98758.1"/>
    </source>
</evidence>
<dbReference type="InterPro" id="IPR051911">
    <property type="entry name" value="SDR_oxidoreductase"/>
</dbReference>
<evidence type="ECO:0000256" key="2">
    <source>
        <dbReference type="ARBA" id="ARBA00023002"/>
    </source>
</evidence>
<comment type="similarity">
    <text evidence="1 3">Belongs to the short-chain dehydrogenases/reductases (SDR) family.</text>
</comment>
<dbReference type="InterPro" id="IPR020904">
    <property type="entry name" value="Sc_DH/Rdtase_CS"/>
</dbReference>
<gene>
    <name evidence="4" type="ORF">ENX07_01625</name>
</gene>
<dbReference type="EMBL" id="DTMQ01000011">
    <property type="protein sequence ID" value="HGE98758.1"/>
    <property type="molecule type" value="Genomic_DNA"/>
</dbReference>
<dbReference type="CDD" id="cd05374">
    <property type="entry name" value="17beta-HSD-like_SDR_c"/>
    <property type="match status" value="1"/>
</dbReference>
<dbReference type="Gene3D" id="3.40.50.720">
    <property type="entry name" value="NAD(P)-binding Rossmann-like Domain"/>
    <property type="match status" value="1"/>
</dbReference>
<dbReference type="InterPro" id="IPR002347">
    <property type="entry name" value="SDR_fam"/>
</dbReference>
<organism evidence="4">
    <name type="scientific">candidate division WOR-3 bacterium</name>
    <dbReference type="NCBI Taxonomy" id="2052148"/>
    <lineage>
        <taxon>Bacteria</taxon>
        <taxon>Bacteria division WOR-3</taxon>
    </lineage>
</organism>
<dbReference type="PANTHER" id="PTHR43976:SF16">
    <property type="entry name" value="SHORT-CHAIN DEHYDROGENASE_REDUCTASE FAMILY PROTEIN"/>
    <property type="match status" value="1"/>
</dbReference>
<protein>
    <submittedName>
        <fullName evidence="4">SDR family NAD(P)-dependent oxidoreductase</fullName>
    </submittedName>
</protein>
<dbReference type="PANTHER" id="PTHR43976">
    <property type="entry name" value="SHORT CHAIN DEHYDROGENASE"/>
    <property type="match status" value="1"/>
</dbReference>
<dbReference type="PRINTS" id="PR00081">
    <property type="entry name" value="GDHRDH"/>
</dbReference>
<sequence>MSKNKKVIFITGVSSGIGKACAEHLANKGYPVYGTSRKVTSPTRKNTDSGFLEIIPMDVNSDASVQKGINYLINKEGRLDVVVNNAGFGIAGAIEDTTIEEAKRQFETNFFGILRVLRASLPIMRKQESGLIVNISSIAGLIGLPYQGLYSATKFAIEGLSEALRMEVKKFKVNVVLIEPGDFQTQFTANRQKTIESEKNQTYQEDFRRALSVIENDEKNGSSPEKIALLLEKIINDPSPRFRYLVGPFSEKLAVFLKKIMPAQLELILMKHYKLL</sequence>
<evidence type="ECO:0000256" key="3">
    <source>
        <dbReference type="RuleBase" id="RU000363"/>
    </source>
</evidence>
<dbReference type="AlphaFoldDB" id="A0A7C3Z2B4"/>
<dbReference type="PRINTS" id="PR00080">
    <property type="entry name" value="SDRFAMILY"/>
</dbReference>
<accession>A0A7C3Z2B4</accession>
<dbReference type="GO" id="GO:0016491">
    <property type="term" value="F:oxidoreductase activity"/>
    <property type="evidence" value="ECO:0007669"/>
    <property type="project" value="UniProtKB-KW"/>
</dbReference>
<dbReference type="PROSITE" id="PS00061">
    <property type="entry name" value="ADH_SHORT"/>
    <property type="match status" value="1"/>
</dbReference>
<reference evidence="4" key="1">
    <citation type="journal article" date="2020" name="mSystems">
        <title>Genome- and Community-Level Interaction Insights into Carbon Utilization and Element Cycling Functions of Hydrothermarchaeota in Hydrothermal Sediment.</title>
        <authorList>
            <person name="Zhou Z."/>
            <person name="Liu Y."/>
            <person name="Xu W."/>
            <person name="Pan J."/>
            <person name="Luo Z.H."/>
            <person name="Li M."/>
        </authorList>
    </citation>
    <scope>NUCLEOTIDE SEQUENCE [LARGE SCALE GENOMIC DNA]</scope>
    <source>
        <strain evidence="4">SpSt-906</strain>
    </source>
</reference>
<evidence type="ECO:0000256" key="1">
    <source>
        <dbReference type="ARBA" id="ARBA00006484"/>
    </source>
</evidence>
<dbReference type="SUPFAM" id="SSF51735">
    <property type="entry name" value="NAD(P)-binding Rossmann-fold domains"/>
    <property type="match status" value="1"/>
</dbReference>
<proteinExistence type="inferred from homology"/>
<keyword evidence="2" id="KW-0560">Oxidoreductase</keyword>
<comment type="caution">
    <text evidence="4">The sequence shown here is derived from an EMBL/GenBank/DDBJ whole genome shotgun (WGS) entry which is preliminary data.</text>
</comment>